<organism evidence="8 9">
    <name type="scientific">Tieghemiomyces parasiticus</name>
    <dbReference type="NCBI Taxonomy" id="78921"/>
    <lineage>
        <taxon>Eukaryota</taxon>
        <taxon>Fungi</taxon>
        <taxon>Fungi incertae sedis</taxon>
        <taxon>Zoopagomycota</taxon>
        <taxon>Kickxellomycotina</taxon>
        <taxon>Dimargaritomycetes</taxon>
        <taxon>Dimargaritales</taxon>
        <taxon>Dimargaritaceae</taxon>
        <taxon>Tieghemiomyces</taxon>
    </lineage>
</organism>
<feature type="region of interest" description="Disordered" evidence="4">
    <location>
        <begin position="183"/>
        <end position="232"/>
    </location>
</feature>
<feature type="compositionally biased region" description="Low complexity" evidence="4">
    <location>
        <begin position="651"/>
        <end position="663"/>
    </location>
</feature>
<dbReference type="GO" id="GO:0005794">
    <property type="term" value="C:Golgi apparatus"/>
    <property type="evidence" value="ECO:0007669"/>
    <property type="project" value="UniProtKB-ARBA"/>
</dbReference>
<evidence type="ECO:0000313" key="9">
    <source>
        <dbReference type="Proteomes" id="UP001150569"/>
    </source>
</evidence>
<evidence type="ECO:0000256" key="1">
    <source>
        <dbReference type="ARBA" id="ARBA00008144"/>
    </source>
</evidence>
<feature type="domain" description="Mon2/Sec7/BIG1-like HUS" evidence="5">
    <location>
        <begin position="235"/>
        <end position="387"/>
    </location>
</feature>
<evidence type="ECO:0000256" key="4">
    <source>
        <dbReference type="SAM" id="MobiDB-lite"/>
    </source>
</evidence>
<feature type="region of interest" description="Disordered" evidence="4">
    <location>
        <begin position="639"/>
        <end position="676"/>
    </location>
</feature>
<dbReference type="InterPro" id="IPR032817">
    <property type="entry name" value="Mon2_C"/>
</dbReference>
<dbReference type="InterPro" id="IPR032691">
    <property type="entry name" value="Mon2/Sec7/BIG1-like_HUS"/>
</dbReference>
<dbReference type="PANTHER" id="PTHR10663:SF333">
    <property type="entry name" value="PROTEIN MON2 HOMOLOG"/>
    <property type="match status" value="1"/>
</dbReference>
<dbReference type="OrthoDB" id="294853at2759"/>
<dbReference type="SUPFAM" id="SSF48371">
    <property type="entry name" value="ARM repeat"/>
    <property type="match status" value="1"/>
</dbReference>
<protein>
    <submittedName>
        <fullName evidence="8">Endocytosis and vacuole integrity protein</fullName>
    </submittedName>
</protein>
<sequence length="2067" mass="222273">MSGFASTLMTELASLSSEARRKHPEIKEASEKVILRIRSCRSQTSADLVTELGRYDDVVQPFVLACTTKQVKLVTIAMGCLQRLTNSRAVPPGTVSTILTRLTDVVPLGVDIQLKILQLLLPLLANYPSVHGPVLAQALRLCFKLQESKVAVVNNTAAATLRQLVILTFDKVSKEDGERKAVSPAVISSVPSAPDTTTESTAEPAAEATTPSDPSPAPEEAEAESEPTESLSESARDALDVFRDLCLLTGGSPSQFVEIPGLTRTFGLELMESVLAYHAAVFHAHVPFARLLREHMCPVLLKLFSECTDFPTYMRLLRLFFLSVKRLRTLIPVECEIYISMLIRLLEPDHPAWQRVLALEAFRGMAGDAALLHFLYDEYDRRTRAKAVFQDLIAAVGRLAAEKPASIGYATGSAAAGPRIRAGHAPGADVASGLASSSSSITLAHPGSGAHESADHTADTSDPSVLSRATALMRIQCLDQLDKVDPPPIPETYLFYLSLECLAAVVESLASLTLPTLTQRIPLEETGGLSTSVDPEKADRTPAVAGDCSPRGALTVEILDRRIDPTRDPRLAAPRGMTEASWPAVLAAFSFYLTTRLDDDLFSRLLTALRALTNLCGALGLDTPRDALLANLCKHCLPNPPDRPVPRREPSVAAGAASPGGSPLVPPESHASPGKNRLPAALRDAAKQTGDALNTLVSTLTGHGSASRPVAVQLSERNRRCLRALVSVAEFLGDILDHAWYPVLLTLQQADELVPADMFPGTTKRASVAEHSRRNSLRTLDRGPAPQSGSRASSLLNGGAPDPEAFTALCRPLFDRAVHLAPSSFLAFVRALVALSCDLAHVPPPTCDASAVRRMAETSTGLNRRPVPQDRPSFALVYLEYITVHNLVTLVRADVAGSGTAVEGDAESTVTPFHLITTHLVDVARGPAVPATIAQQACGIVSELAEVALTAADWILAGESHDKEPAPYPSAAAVQTRVLTPLAQIVLRSSAPSNALHVRTDPGALAPGESRVLGRSGQTTDAARTALETLNRILHSTGQSIVPAAWAVIFDTIGAGYGSAAVARHVVDGANGDEAESIDIFARGLNADDDYSHLTEPSEALVRYTFPCLQLVCTDFLTALPPACLARCVHLLGCYGRQRGEVNVALTAIGLFWSVADYLPKDQDLPTTLRDRLWLLLTHRLAGLSVDPRAEVRNGACRTLYRALDLHGNALGRSVWSTTFWTVLFPASQAVLRARDHIVAGGTEEEAADALLYRVGDLRVRVSYDEVCSADNYSTGPDRNGTDAEYDDEVSMVDTTSVVSRRTSLDTSDQAARTRARVWNETLTLALTGLTKVTRHYCLLPALADRTARTAPPVLFPVWRWVCHYLVACLERSLRPPGGSDMVRALLAAWQLLIAPVEIHDTDALAIGCFWQCAWDTGLRLGHLLADAVPHVESLPTPDMAALPGVDPARLDDTLQAALRTDWPVLPAAPWPVLGSERDPTTYAPDLLASYLNMLPDLLVFPTQRSVTRPFVLAQVTSHLRPLLRTLEAVALCPRSPLHQSDAHNLSPAQATAYDILVDVGGRLFSNEETSLTDPQRERALTALLSSCTVFLLAPFATLTAGPKTAAVLPLTPTEREGEDALVPLEASLPATWARLTRWFADAQATPRTDRRAADRYRRRSYPPTYLALSVRVLSLVTDQLATHATTVLRPLAHSRSLLHILETFGALVTLGGRHDLLDAPVATLEESREAVSYLGPSHTQLVADQFLRVVASLFPAILADPTAVPATEIGQVWHLIWFVVQRFLFGSTANAPLVPTSNAAAGSDSGDDDGMSAMSTRPAVEQVGHRAPAAFDTPWLRRTMDAALTFAAACPALEASECTALVRVLQLGVQLTERLPALPLPSPPLLADRDSNDISAGTLEPSPVDRELLAFTCAGYLFALSAAPTGETDPAAPGPHDLPCTTPLSLAQTAGRALVDHCARLLTTYAHDRQMLGHCPLPRLREEELAFILERLACLNLRAGVDVAPGPALAARVGDTAGVHRVQHLFVLYPHLCRAILYPDTRLLPLLHRCLARVGETWASPIEDAA</sequence>
<dbReference type="InterPro" id="IPR032629">
    <property type="entry name" value="DCB_dom"/>
</dbReference>
<feature type="compositionally biased region" description="Polar residues" evidence="4">
    <location>
        <begin position="787"/>
        <end position="796"/>
    </location>
</feature>
<reference evidence="8" key="1">
    <citation type="submission" date="2022-07" db="EMBL/GenBank/DDBJ databases">
        <title>Phylogenomic reconstructions and comparative analyses of Kickxellomycotina fungi.</title>
        <authorList>
            <person name="Reynolds N.K."/>
            <person name="Stajich J.E."/>
            <person name="Barry K."/>
            <person name="Grigoriev I.V."/>
            <person name="Crous P."/>
            <person name="Smith M.E."/>
        </authorList>
    </citation>
    <scope>NUCLEOTIDE SEQUENCE</scope>
    <source>
        <strain evidence="8">RSA 861</strain>
    </source>
</reference>
<comment type="caution">
    <text evidence="8">The sequence shown here is derived from an EMBL/GenBank/DDBJ whole genome shotgun (WGS) entry which is preliminary data.</text>
</comment>
<dbReference type="InterPro" id="IPR016024">
    <property type="entry name" value="ARM-type_fold"/>
</dbReference>
<feature type="domain" description="Mon2 C-terminal" evidence="6">
    <location>
        <begin position="1171"/>
        <end position="1231"/>
    </location>
</feature>
<keyword evidence="3" id="KW-0653">Protein transport</keyword>
<accession>A0A9W8DZM0</accession>
<dbReference type="PANTHER" id="PTHR10663">
    <property type="entry name" value="GUANYL-NUCLEOTIDE EXCHANGE FACTOR"/>
    <property type="match status" value="1"/>
</dbReference>
<keyword evidence="2" id="KW-0813">Transport</keyword>
<feature type="region of interest" description="Disordered" evidence="4">
    <location>
        <begin position="763"/>
        <end position="799"/>
    </location>
</feature>
<evidence type="ECO:0000256" key="3">
    <source>
        <dbReference type="ARBA" id="ARBA00022927"/>
    </source>
</evidence>
<evidence type="ECO:0000259" key="5">
    <source>
        <dbReference type="Pfam" id="PF12783"/>
    </source>
</evidence>
<name>A0A9W8DZM0_9FUNG</name>
<evidence type="ECO:0000313" key="8">
    <source>
        <dbReference type="EMBL" id="KAJ1926027.1"/>
    </source>
</evidence>
<feature type="domain" description="Mon2 C-terminal" evidence="6">
    <location>
        <begin position="1114"/>
        <end position="1161"/>
    </location>
</feature>
<gene>
    <name evidence="8" type="primary">MON2_2</name>
    <name evidence="8" type="ORF">IWQ60_004149</name>
</gene>
<dbReference type="GO" id="GO:0015031">
    <property type="term" value="P:protein transport"/>
    <property type="evidence" value="ECO:0007669"/>
    <property type="project" value="UniProtKB-KW"/>
</dbReference>
<proteinExistence type="inferred from homology"/>
<feature type="region of interest" description="Disordered" evidence="4">
    <location>
        <begin position="441"/>
        <end position="463"/>
    </location>
</feature>
<feature type="region of interest" description="Disordered" evidence="4">
    <location>
        <begin position="526"/>
        <end position="546"/>
    </location>
</feature>
<dbReference type="Pfam" id="PF16206">
    <property type="entry name" value="Mon2_C"/>
    <property type="match status" value="2"/>
</dbReference>
<feature type="compositionally biased region" description="Low complexity" evidence="4">
    <location>
        <begin position="183"/>
        <end position="212"/>
    </location>
</feature>
<feature type="domain" description="Mon2/Sec7/BIG1-like dimerisation and cyclophilin-binding" evidence="7">
    <location>
        <begin position="4"/>
        <end position="176"/>
    </location>
</feature>
<keyword evidence="9" id="KW-1185">Reference proteome</keyword>
<dbReference type="Pfam" id="PF12783">
    <property type="entry name" value="Sec7-like_HUS"/>
    <property type="match status" value="1"/>
</dbReference>
<dbReference type="EMBL" id="JANBPT010000193">
    <property type="protein sequence ID" value="KAJ1926027.1"/>
    <property type="molecule type" value="Genomic_DNA"/>
</dbReference>
<evidence type="ECO:0000259" key="6">
    <source>
        <dbReference type="Pfam" id="PF16206"/>
    </source>
</evidence>
<comment type="similarity">
    <text evidence="1">Belongs to the MON2 family.</text>
</comment>
<dbReference type="Proteomes" id="UP001150569">
    <property type="component" value="Unassembled WGS sequence"/>
</dbReference>
<dbReference type="Pfam" id="PF16213">
    <property type="entry name" value="DCB"/>
    <property type="match status" value="1"/>
</dbReference>
<evidence type="ECO:0000259" key="7">
    <source>
        <dbReference type="Pfam" id="PF16213"/>
    </source>
</evidence>
<evidence type="ECO:0000256" key="2">
    <source>
        <dbReference type="ARBA" id="ARBA00022448"/>
    </source>
</evidence>